<dbReference type="InterPro" id="IPR011009">
    <property type="entry name" value="Kinase-like_dom_sf"/>
</dbReference>
<dbReference type="Proteomes" id="UP000092154">
    <property type="component" value="Unassembled WGS sequence"/>
</dbReference>
<evidence type="ECO:0000259" key="2">
    <source>
        <dbReference type="PROSITE" id="PS50011"/>
    </source>
</evidence>
<evidence type="ECO:0000256" key="1">
    <source>
        <dbReference type="SAM" id="MobiDB-lite"/>
    </source>
</evidence>
<dbReference type="SUPFAM" id="SSF56112">
    <property type="entry name" value="Protein kinase-like (PK-like)"/>
    <property type="match status" value="1"/>
</dbReference>
<dbReference type="Pfam" id="PF12770">
    <property type="entry name" value="CHAT"/>
    <property type="match status" value="1"/>
</dbReference>
<dbReference type="InParanoid" id="A0A1B7MHU8"/>
<dbReference type="InterPro" id="IPR008266">
    <property type="entry name" value="Tyr_kinase_AS"/>
</dbReference>
<dbReference type="GO" id="GO:0005524">
    <property type="term" value="F:ATP binding"/>
    <property type="evidence" value="ECO:0007669"/>
    <property type="project" value="InterPro"/>
</dbReference>
<dbReference type="InterPro" id="IPR024983">
    <property type="entry name" value="CHAT_dom"/>
</dbReference>
<dbReference type="Pfam" id="PF07714">
    <property type="entry name" value="PK_Tyr_Ser-Thr"/>
    <property type="match status" value="1"/>
</dbReference>
<keyword evidence="3" id="KW-0808">Transferase</keyword>
<dbReference type="InterPro" id="IPR000719">
    <property type="entry name" value="Prot_kinase_dom"/>
</dbReference>
<feature type="non-terminal residue" evidence="3">
    <location>
        <position position="1"/>
    </location>
</feature>
<feature type="domain" description="Protein kinase" evidence="2">
    <location>
        <begin position="46"/>
        <end position="312"/>
    </location>
</feature>
<dbReference type="InterPro" id="IPR001245">
    <property type="entry name" value="Ser-Thr/Tyr_kinase_cat_dom"/>
</dbReference>
<protein>
    <submittedName>
        <fullName evidence="3">Kinase-like protein</fullName>
    </submittedName>
</protein>
<dbReference type="PANTHER" id="PTHR44329">
    <property type="entry name" value="SERINE/THREONINE-PROTEIN KINASE TNNI3K-RELATED"/>
    <property type="match status" value="1"/>
</dbReference>
<feature type="region of interest" description="Disordered" evidence="1">
    <location>
        <begin position="21"/>
        <end position="40"/>
    </location>
</feature>
<dbReference type="AlphaFoldDB" id="A0A1B7MHU8"/>
<dbReference type="OrthoDB" id="9991317at2759"/>
<dbReference type="InterPro" id="IPR051681">
    <property type="entry name" value="Ser/Thr_Kinases-Pseudokinases"/>
</dbReference>
<organism evidence="3 4">
    <name type="scientific">Rhizopogon vinicolor AM-OR11-026</name>
    <dbReference type="NCBI Taxonomy" id="1314800"/>
    <lineage>
        <taxon>Eukaryota</taxon>
        <taxon>Fungi</taxon>
        <taxon>Dikarya</taxon>
        <taxon>Basidiomycota</taxon>
        <taxon>Agaricomycotina</taxon>
        <taxon>Agaricomycetes</taxon>
        <taxon>Agaricomycetidae</taxon>
        <taxon>Boletales</taxon>
        <taxon>Suillineae</taxon>
        <taxon>Rhizopogonaceae</taxon>
        <taxon>Rhizopogon</taxon>
    </lineage>
</organism>
<evidence type="ECO:0000313" key="3">
    <source>
        <dbReference type="EMBL" id="OAX32174.1"/>
    </source>
</evidence>
<dbReference type="Gene3D" id="1.10.510.10">
    <property type="entry name" value="Transferase(Phosphotransferase) domain 1"/>
    <property type="match status" value="1"/>
</dbReference>
<dbReference type="STRING" id="1314800.A0A1B7MHU8"/>
<sequence length="956" mass="106511">MVLSTSCPLYQLACVPRQLMTPPANSQDSSSSKPKHSSPNDLTEFITEGDYVGSGAFGSVYKHTYKHPERQPVKVAVKRLNKKTDETDEAFWREIGIWKRLRHEYIVPLLGTTTCESRVSFVSPWMPDGTLHSYIKNLKKDSTTGYNLLCHVADGLHYLHSESVVHGDLTSKNVLINEKGQACLIDFGLSSMTKNGERFDYLRLSEKCPGALLWSAPELILYDAGETYVPSPSSDIYSYGCIIYEVLSGNIPKISLAEIIQGNTPSRPKSNDMPDEDWVFILQCWLSLPSLRPFASQALKFFRTRRGDHAESREMSNRASIYTAHLDGANIYNLSSLVRSHPKPAFSDSALCWRSIEKLARALVELFTTEKNKHGLVDAIQLYHVSLATLAPSSTFITSSLCTISSTVTAQLGGEQRSVETLDEIERMTGNLDGGNPSHFTGFSYLCLHGIAQHMTKPNDLNSPFISRVRNWYKKSFGNAAIDILCRLQIALACARITENIGQAEFSLEAYETSLQLLQSHVIASDMVAWTEPVEHLSTSLAVDAAAAALRLGKVERAVELLDWGRELLWAYTRSHASERGEKQISESEADRMRYLPPSFSNLLNATQAGPVVVLIASRRSCDAIIVSNVHPQALHVQLKMISLRSLQELSTSFQACTSSATENSESVEKKLKGILRCLWKDIVEPVIGHLKNTSYSRIWWYPTSVFSTLPVHAAGDYTLEGKQLSQLYVSSYTSSITSLLWARTSDQDPKSFSEFAAIYQAKPLQNDEHEDVEYPVIEFAEMEPEIVQHNLPASLSFTRFANATKEDVNKAFKDRGWFHLIAYATQNAYQPLNSSFLMRDGSLSIPDIFKVDLGPKEFAFLSARPVGSRFGWMQNEIIQFAAGLQISGFKSVVGTMGDVDDSKAHEIIDKFYRKFFSTDTPDCTRAAQALHVALEEMAEGGLALGQRIAFAHFGL</sequence>
<name>A0A1B7MHU8_9AGAM</name>
<reference evidence="3 4" key="1">
    <citation type="submission" date="2016-06" db="EMBL/GenBank/DDBJ databases">
        <title>Comparative genomics of the ectomycorrhizal sister species Rhizopogon vinicolor and Rhizopogon vesiculosus (Basidiomycota: Boletales) reveals a divergence of the mating type B locus.</title>
        <authorList>
            <consortium name="DOE Joint Genome Institute"/>
            <person name="Mujic A.B."/>
            <person name="Kuo A."/>
            <person name="Tritt A."/>
            <person name="Lipzen A."/>
            <person name="Chen C."/>
            <person name="Johnson J."/>
            <person name="Sharma A."/>
            <person name="Barry K."/>
            <person name="Grigoriev I.V."/>
            <person name="Spatafora J.W."/>
        </authorList>
    </citation>
    <scope>NUCLEOTIDE SEQUENCE [LARGE SCALE GENOMIC DNA]</scope>
    <source>
        <strain evidence="3 4">AM-OR11-026</strain>
    </source>
</reference>
<gene>
    <name evidence="3" type="ORF">K503DRAFT_727272</name>
</gene>
<evidence type="ECO:0000313" key="4">
    <source>
        <dbReference type="Proteomes" id="UP000092154"/>
    </source>
</evidence>
<dbReference type="EMBL" id="KV449091">
    <property type="protein sequence ID" value="OAX32174.1"/>
    <property type="molecule type" value="Genomic_DNA"/>
</dbReference>
<dbReference type="PROSITE" id="PS50011">
    <property type="entry name" value="PROTEIN_KINASE_DOM"/>
    <property type="match status" value="1"/>
</dbReference>
<proteinExistence type="predicted"/>
<keyword evidence="3" id="KW-0418">Kinase</keyword>
<accession>A0A1B7MHU8</accession>
<dbReference type="PROSITE" id="PS00109">
    <property type="entry name" value="PROTEIN_KINASE_TYR"/>
    <property type="match status" value="1"/>
</dbReference>
<feature type="compositionally biased region" description="Low complexity" evidence="1">
    <location>
        <begin position="25"/>
        <end position="40"/>
    </location>
</feature>
<keyword evidence="4" id="KW-1185">Reference proteome</keyword>
<dbReference type="GO" id="GO:0004674">
    <property type="term" value="F:protein serine/threonine kinase activity"/>
    <property type="evidence" value="ECO:0007669"/>
    <property type="project" value="TreeGrafter"/>
</dbReference>